<comment type="caution">
    <text evidence="5">The sequence shown here is derived from an EMBL/GenBank/DDBJ whole genome shotgun (WGS) entry which is preliminary data.</text>
</comment>
<dbReference type="SUPFAM" id="SSF103506">
    <property type="entry name" value="Mitochondrial carrier"/>
    <property type="match status" value="1"/>
</dbReference>
<evidence type="ECO:0000313" key="6">
    <source>
        <dbReference type="Proteomes" id="UP000224006"/>
    </source>
</evidence>
<evidence type="ECO:0000313" key="5">
    <source>
        <dbReference type="EMBL" id="PFH32901.1"/>
    </source>
</evidence>
<keyword evidence="6" id="KW-1185">Reference proteome</keyword>
<dbReference type="GO" id="GO:0015187">
    <property type="term" value="F:glycine transmembrane transporter activity"/>
    <property type="evidence" value="ECO:0007669"/>
    <property type="project" value="TreeGrafter"/>
</dbReference>
<accession>A0A2A9M9B1</accession>
<name>A0A2A9M9B1_BESBE</name>
<dbReference type="InterPro" id="IPR023395">
    <property type="entry name" value="MCP_dom_sf"/>
</dbReference>
<dbReference type="GO" id="GO:1904983">
    <property type="term" value="P:glycine import into mitochondrion"/>
    <property type="evidence" value="ECO:0007669"/>
    <property type="project" value="TreeGrafter"/>
</dbReference>
<dbReference type="GO" id="GO:0005739">
    <property type="term" value="C:mitochondrion"/>
    <property type="evidence" value="ECO:0007669"/>
    <property type="project" value="TreeGrafter"/>
</dbReference>
<evidence type="ECO:0000256" key="4">
    <source>
        <dbReference type="SAM" id="MobiDB-lite"/>
    </source>
</evidence>
<comment type="subcellular location">
    <subcellularLocation>
        <location evidence="1">Membrane</location>
        <topology evidence="1">Multi-pass membrane protein</topology>
    </subcellularLocation>
</comment>
<keyword evidence="2" id="KW-0812">Transmembrane</keyword>
<dbReference type="Proteomes" id="UP000224006">
    <property type="component" value="Chromosome IX"/>
</dbReference>
<dbReference type="Pfam" id="PF00153">
    <property type="entry name" value="Mito_carr"/>
    <property type="match status" value="1"/>
</dbReference>
<evidence type="ECO:0000256" key="2">
    <source>
        <dbReference type="ARBA" id="ARBA00022692"/>
    </source>
</evidence>
<dbReference type="KEGG" id="bbes:BESB_015140"/>
<dbReference type="VEuPathDB" id="ToxoDB:BESB_015140"/>
<gene>
    <name evidence="5" type="ORF">BESB_015140</name>
</gene>
<sequence length="426" mass="45286">MGNDEGRAAVITGRRAPSERIVPSGCLTCGLLTGALSSSLFTPFDRALYLSVTARRPLFDRRNWERPFQGLLNTFVSRAVNTGLYYPLESIFANVLSSICSSSPFLNALRAQQHASLGAPGQAGARQLQEAAAGEPHEAVKDSGSSPPTSKWIFLASGQLVGLTTALVCHPMNMVKCASWSNHAETSSGAFFKSLRIGAAAVSHAGPQLLYRGLGPTLWREVTFGGVFSVLRHEWGAARGDATSWSSTETLEAPGAPPASCFSKATLLDILSPFGANFLAASAGVLLSSPFNYARNMQLATPLARPTPSTWGSLRDLWRDAFRPAPAAEHENPVARDVCGAGTPAQASCRARKLLGSSSQASRADLPRDIQKKALEFFVHHPTVRGLVALNDRLRIGWGTGRACLGITIGAIAYDACMIHLITPGC</sequence>
<protein>
    <submittedName>
        <fullName evidence="5">Carrier superfamily protein</fullName>
    </submittedName>
</protein>
<dbReference type="AlphaFoldDB" id="A0A2A9M9B1"/>
<dbReference type="InterPro" id="IPR018108">
    <property type="entry name" value="MCP_transmembrane"/>
</dbReference>
<dbReference type="OrthoDB" id="329560at2759"/>
<dbReference type="RefSeq" id="XP_029216910.1">
    <property type="nucleotide sequence ID" value="XM_029360243.1"/>
</dbReference>
<organism evidence="5 6">
    <name type="scientific">Besnoitia besnoiti</name>
    <name type="common">Apicomplexan protozoan</name>
    <dbReference type="NCBI Taxonomy" id="94643"/>
    <lineage>
        <taxon>Eukaryota</taxon>
        <taxon>Sar</taxon>
        <taxon>Alveolata</taxon>
        <taxon>Apicomplexa</taxon>
        <taxon>Conoidasida</taxon>
        <taxon>Coccidia</taxon>
        <taxon>Eucoccidiorida</taxon>
        <taxon>Eimeriorina</taxon>
        <taxon>Sarcocystidae</taxon>
        <taxon>Besnoitia</taxon>
    </lineage>
</organism>
<dbReference type="EMBL" id="NWUJ01000010">
    <property type="protein sequence ID" value="PFH32901.1"/>
    <property type="molecule type" value="Genomic_DNA"/>
</dbReference>
<evidence type="ECO:0000256" key="3">
    <source>
        <dbReference type="ARBA" id="ARBA00023136"/>
    </source>
</evidence>
<dbReference type="PANTHER" id="PTHR46181:SF3">
    <property type="entry name" value="MITOCHONDRIAL GLYCINE TRANSPORTER"/>
    <property type="match status" value="1"/>
</dbReference>
<keyword evidence="3" id="KW-0472">Membrane</keyword>
<evidence type="ECO:0000256" key="1">
    <source>
        <dbReference type="ARBA" id="ARBA00004141"/>
    </source>
</evidence>
<dbReference type="Gene3D" id="1.50.40.10">
    <property type="entry name" value="Mitochondrial carrier domain"/>
    <property type="match status" value="1"/>
</dbReference>
<reference evidence="5 6" key="1">
    <citation type="submission" date="2017-09" db="EMBL/GenBank/DDBJ databases">
        <title>Genome sequencing of Besnoitia besnoiti strain Bb-Ger1.</title>
        <authorList>
            <person name="Schares G."/>
            <person name="Venepally P."/>
            <person name="Lorenzi H.A."/>
        </authorList>
    </citation>
    <scope>NUCLEOTIDE SEQUENCE [LARGE SCALE GENOMIC DNA]</scope>
    <source>
        <strain evidence="5 6">Bb-Ger1</strain>
    </source>
</reference>
<feature type="region of interest" description="Disordered" evidence="4">
    <location>
        <begin position="125"/>
        <end position="147"/>
    </location>
</feature>
<dbReference type="GO" id="GO:0016020">
    <property type="term" value="C:membrane"/>
    <property type="evidence" value="ECO:0007669"/>
    <property type="project" value="UniProtKB-SubCell"/>
</dbReference>
<dbReference type="PANTHER" id="PTHR46181">
    <property type="entry name" value="MITOCHONDRIAL GLYCINE TRANSPORTER"/>
    <property type="match status" value="1"/>
</dbReference>
<dbReference type="GeneID" id="40306575"/>
<proteinExistence type="predicted"/>